<reference evidence="2" key="2">
    <citation type="submission" date="2022-01" db="EMBL/GenBank/DDBJ databases">
        <authorList>
            <person name="Yamashiro T."/>
            <person name="Shiraishi A."/>
            <person name="Satake H."/>
            <person name="Nakayama K."/>
        </authorList>
    </citation>
    <scope>NUCLEOTIDE SEQUENCE</scope>
</reference>
<dbReference type="EMBL" id="BQNB010008655">
    <property type="protein sequence ID" value="GJS52430.1"/>
    <property type="molecule type" value="Genomic_DNA"/>
</dbReference>
<name>A0ABQ4WHU1_9ASTR</name>
<gene>
    <name evidence="2" type="ORF">Tco_0625792</name>
</gene>
<accession>A0ABQ4WHU1</accession>
<evidence type="ECO:0000313" key="3">
    <source>
        <dbReference type="Proteomes" id="UP001151760"/>
    </source>
</evidence>
<evidence type="ECO:0000256" key="1">
    <source>
        <dbReference type="SAM" id="MobiDB-lite"/>
    </source>
</evidence>
<keyword evidence="3" id="KW-1185">Reference proteome</keyword>
<dbReference type="Proteomes" id="UP001151760">
    <property type="component" value="Unassembled WGS sequence"/>
</dbReference>
<comment type="caution">
    <text evidence="2">The sequence shown here is derived from an EMBL/GenBank/DDBJ whole genome shotgun (WGS) entry which is preliminary data.</text>
</comment>
<feature type="compositionally biased region" description="Acidic residues" evidence="1">
    <location>
        <begin position="25"/>
        <end position="34"/>
    </location>
</feature>
<proteinExistence type="predicted"/>
<organism evidence="2 3">
    <name type="scientific">Tanacetum coccineum</name>
    <dbReference type="NCBI Taxonomy" id="301880"/>
    <lineage>
        <taxon>Eukaryota</taxon>
        <taxon>Viridiplantae</taxon>
        <taxon>Streptophyta</taxon>
        <taxon>Embryophyta</taxon>
        <taxon>Tracheophyta</taxon>
        <taxon>Spermatophyta</taxon>
        <taxon>Magnoliopsida</taxon>
        <taxon>eudicotyledons</taxon>
        <taxon>Gunneridae</taxon>
        <taxon>Pentapetalae</taxon>
        <taxon>asterids</taxon>
        <taxon>campanulids</taxon>
        <taxon>Asterales</taxon>
        <taxon>Asteraceae</taxon>
        <taxon>Asteroideae</taxon>
        <taxon>Anthemideae</taxon>
        <taxon>Anthemidinae</taxon>
        <taxon>Tanacetum</taxon>
    </lineage>
</organism>
<sequence length="293" mass="34952">MDDDLFTYEIDVANVPCNSKVNDDSEHEADDEMGFDPSDVAFTERGDDEVELTDEESSDNEDEIAKFFRIDNNIFDYETPLCLIFNEFNYLLKVDPDLLKKDILGFTTYEDYKDDWIYEWNKDVPWVYDKTWLGNGIWKELKPREDGYYNRGNLLGAYHIGNSLHYQDLKWYEALKDSELKYEALKNKAIMEGLMSDDESSNDCWKRWKTHEIYYHEYDEGEYDNKTHDDGHELCCIKTRKVLVCQIKNYKMIKYSFNDEEEYVAVKEDEYNNITITSEEACQAYQEIFRMID</sequence>
<protein>
    <submittedName>
        <fullName evidence="2">Uncharacterized protein</fullName>
    </submittedName>
</protein>
<feature type="region of interest" description="Disordered" evidence="1">
    <location>
        <begin position="19"/>
        <end position="40"/>
    </location>
</feature>
<evidence type="ECO:0000313" key="2">
    <source>
        <dbReference type="EMBL" id="GJS52430.1"/>
    </source>
</evidence>
<reference evidence="2" key="1">
    <citation type="journal article" date="2022" name="Int. J. Mol. Sci.">
        <title>Draft Genome of Tanacetum Coccineum: Genomic Comparison of Closely Related Tanacetum-Family Plants.</title>
        <authorList>
            <person name="Yamashiro T."/>
            <person name="Shiraishi A."/>
            <person name="Nakayama K."/>
            <person name="Satake H."/>
        </authorList>
    </citation>
    <scope>NUCLEOTIDE SEQUENCE</scope>
</reference>